<dbReference type="Proteomes" id="UP001281410">
    <property type="component" value="Unassembled WGS sequence"/>
</dbReference>
<accession>A0AAE0DQL3</accession>
<evidence type="ECO:0000259" key="2">
    <source>
        <dbReference type="PROSITE" id="PS50158"/>
    </source>
</evidence>
<dbReference type="InterPro" id="IPR025836">
    <property type="entry name" value="Zn_knuckle_CX2CX4HX4C"/>
</dbReference>
<sequence length="206" mass="22393">MDIAKPLRRCLRVNVMGDGEETLMVLLYERLLDLCFWCGRLGHSVRDCIEALVIGVMPGEEEGKSGLNGIFGYKKGSNEVIKRSEVGRDVGNGVNKKVMREKAMEACSKVGVCAARADGCIGAEGSLNEVLGKHAADSRDKTGDCRKKGNVVVDDRYVIIQFSSNGLEEHESTIIKPTCPVYGRVHVVSGFGDQQSELKNNAVEST</sequence>
<dbReference type="InterPro" id="IPR001878">
    <property type="entry name" value="Znf_CCHC"/>
</dbReference>
<dbReference type="AlphaFoldDB" id="A0AAE0DQL3"/>
<keyword evidence="4" id="KW-1185">Reference proteome</keyword>
<keyword evidence="1" id="KW-0479">Metal-binding</keyword>
<feature type="domain" description="CCHC-type" evidence="2">
    <location>
        <begin position="35"/>
        <end position="48"/>
    </location>
</feature>
<dbReference type="GO" id="GO:0003676">
    <property type="term" value="F:nucleic acid binding"/>
    <property type="evidence" value="ECO:0007669"/>
    <property type="project" value="InterPro"/>
</dbReference>
<keyword evidence="1" id="KW-0862">Zinc</keyword>
<comment type="caution">
    <text evidence="3">The sequence shown here is derived from an EMBL/GenBank/DDBJ whole genome shotgun (WGS) entry which is preliminary data.</text>
</comment>
<keyword evidence="1" id="KW-0863">Zinc-finger</keyword>
<protein>
    <recommendedName>
        <fullName evidence="2">CCHC-type domain-containing protein</fullName>
    </recommendedName>
</protein>
<gene>
    <name evidence="3" type="ORF">Dsin_029989</name>
</gene>
<proteinExistence type="predicted"/>
<name>A0AAE0DQL3_9ROSI</name>
<evidence type="ECO:0000256" key="1">
    <source>
        <dbReference type="PROSITE-ProRule" id="PRU00047"/>
    </source>
</evidence>
<dbReference type="EMBL" id="JANJYJ010000010">
    <property type="protein sequence ID" value="KAK3182703.1"/>
    <property type="molecule type" value="Genomic_DNA"/>
</dbReference>
<organism evidence="3 4">
    <name type="scientific">Dipteronia sinensis</name>
    <dbReference type="NCBI Taxonomy" id="43782"/>
    <lineage>
        <taxon>Eukaryota</taxon>
        <taxon>Viridiplantae</taxon>
        <taxon>Streptophyta</taxon>
        <taxon>Embryophyta</taxon>
        <taxon>Tracheophyta</taxon>
        <taxon>Spermatophyta</taxon>
        <taxon>Magnoliopsida</taxon>
        <taxon>eudicotyledons</taxon>
        <taxon>Gunneridae</taxon>
        <taxon>Pentapetalae</taxon>
        <taxon>rosids</taxon>
        <taxon>malvids</taxon>
        <taxon>Sapindales</taxon>
        <taxon>Sapindaceae</taxon>
        <taxon>Hippocastanoideae</taxon>
        <taxon>Acereae</taxon>
        <taxon>Dipteronia</taxon>
    </lineage>
</organism>
<dbReference type="GO" id="GO:0008270">
    <property type="term" value="F:zinc ion binding"/>
    <property type="evidence" value="ECO:0007669"/>
    <property type="project" value="UniProtKB-KW"/>
</dbReference>
<evidence type="ECO:0000313" key="4">
    <source>
        <dbReference type="Proteomes" id="UP001281410"/>
    </source>
</evidence>
<reference evidence="3" key="1">
    <citation type="journal article" date="2023" name="Plant J.">
        <title>Genome sequences and population genomics provide insights into the demographic history, inbreeding, and mutation load of two 'living fossil' tree species of Dipteronia.</title>
        <authorList>
            <person name="Feng Y."/>
            <person name="Comes H.P."/>
            <person name="Chen J."/>
            <person name="Zhu S."/>
            <person name="Lu R."/>
            <person name="Zhang X."/>
            <person name="Li P."/>
            <person name="Qiu J."/>
            <person name="Olsen K.M."/>
            <person name="Qiu Y."/>
        </authorList>
    </citation>
    <scope>NUCLEOTIDE SEQUENCE</scope>
    <source>
        <strain evidence="3">NBL</strain>
    </source>
</reference>
<dbReference type="Pfam" id="PF14392">
    <property type="entry name" value="zf-CCHC_4"/>
    <property type="match status" value="1"/>
</dbReference>
<dbReference type="PROSITE" id="PS50158">
    <property type="entry name" value="ZF_CCHC"/>
    <property type="match status" value="1"/>
</dbReference>
<evidence type="ECO:0000313" key="3">
    <source>
        <dbReference type="EMBL" id="KAK3182703.1"/>
    </source>
</evidence>